<dbReference type="Pfam" id="PF06949">
    <property type="entry name" value="DUF1292"/>
    <property type="match status" value="1"/>
</dbReference>
<dbReference type="Proteomes" id="UP000198577">
    <property type="component" value="Unassembled WGS sequence"/>
</dbReference>
<dbReference type="RefSeq" id="WP_092281775.1">
    <property type="nucleotide sequence ID" value="NZ_FOXR01000001.1"/>
</dbReference>
<dbReference type="InterPro" id="IPR009711">
    <property type="entry name" value="UPF0473"/>
</dbReference>
<keyword evidence="2" id="KW-1185">Reference proteome</keyword>
<sequence length="108" mass="12611">MEMESNVIELIDENNEVVQFEHLLTLDFGDREYMVLLPMEEEDKPDSDEDGVVILRVEQDDDGNDVYVSIEDEEELEEVFQAFLEVIGQEGVFDDDEEGFLEDKEEEE</sequence>
<accession>A0A1I5RL35</accession>
<dbReference type="AlphaFoldDB" id="A0A1I5RL35"/>
<dbReference type="STRING" id="937334.SAMN05444406_10126"/>
<gene>
    <name evidence="1" type="ORF">SAMN05444406_10126</name>
</gene>
<reference evidence="1 2" key="1">
    <citation type="submission" date="2016-10" db="EMBL/GenBank/DDBJ databases">
        <authorList>
            <person name="de Groot N.N."/>
        </authorList>
    </citation>
    <scope>NUCLEOTIDE SEQUENCE [LARGE SCALE GENOMIC DNA]</scope>
    <source>
        <strain evidence="1 2">DSM 20678</strain>
    </source>
</reference>
<name>A0A1I5RL35_9FIRM</name>
<protein>
    <submittedName>
        <fullName evidence="1">Uncharacterized protein</fullName>
    </submittedName>
</protein>
<dbReference type="EMBL" id="FOXR01000001">
    <property type="protein sequence ID" value="SFP59110.1"/>
    <property type="molecule type" value="Genomic_DNA"/>
</dbReference>
<evidence type="ECO:0000313" key="2">
    <source>
        <dbReference type="Proteomes" id="UP000198577"/>
    </source>
</evidence>
<evidence type="ECO:0000313" key="1">
    <source>
        <dbReference type="EMBL" id="SFP59110.1"/>
    </source>
</evidence>
<dbReference type="OrthoDB" id="9811971at2"/>
<proteinExistence type="predicted"/>
<organism evidence="1 2">
    <name type="scientific">Caldicoprobacter faecalis</name>
    <dbReference type="NCBI Taxonomy" id="937334"/>
    <lineage>
        <taxon>Bacteria</taxon>
        <taxon>Bacillati</taxon>
        <taxon>Bacillota</taxon>
        <taxon>Clostridia</taxon>
        <taxon>Caldicoprobacterales</taxon>
        <taxon>Caldicoprobacteraceae</taxon>
        <taxon>Caldicoprobacter</taxon>
    </lineage>
</organism>